<evidence type="ECO:0000256" key="2">
    <source>
        <dbReference type="SAM" id="MobiDB-lite"/>
    </source>
</evidence>
<dbReference type="Proteomes" id="UP000054144">
    <property type="component" value="Unassembled WGS sequence"/>
</dbReference>
<dbReference type="AlphaFoldDB" id="A0A0D7A2N3"/>
<dbReference type="InterPro" id="IPR013087">
    <property type="entry name" value="Znf_C2H2_type"/>
</dbReference>
<dbReference type="OrthoDB" id="2687452at2759"/>
<feature type="region of interest" description="Disordered" evidence="2">
    <location>
        <begin position="108"/>
        <end position="146"/>
    </location>
</feature>
<dbReference type="PROSITE" id="PS50157">
    <property type="entry name" value="ZINC_FINGER_C2H2_2"/>
    <property type="match status" value="1"/>
</dbReference>
<sequence>MTPFVPILLLPSLHPGRLLTAIEVTAAAPLGACTVFAAATSRQQPIVLHLIILWPTKLPESPDDGGEKGGVNDTQNQAPSPYIDRLWQDHHPVPFDDGIDLPRRLEREQGHDSFSQLKEIPSTYGPFRQDESPSRRYSSVTAESDAVGASTLPRLDSSLRRSCRLQARRKSLLQSQFEERSSGTELKPTALLTESARLPAVVTENILSNDQLSPLSSPLSLYVLQPDNDSSLAHSAYDDACNPLQHFAAPGFMYSFVSHTAGDDTHYRDARNGPRMVPPLMHATSPRSERPFATLVSGTHVEETTYSYHTRMLSSTASDDSEDFSSSGVHLLQNTATSVEEKWLVDEPSPSASGFSPCDFDGVRLPPSAGSFSPLPDNVASAAALPKRKRSPFVDDDDGHYGLSFSSSDLNTFCVEKGSPRPRKSRKNCAQTEEPIICKPCNRSFKRPGDYSRHMTRTQAHAESRQKCVCPQCYAELAREDSLKRHLVTRSCHKRHKKKIWKNGQQTRYEKLAARHRDTEN</sequence>
<protein>
    <recommendedName>
        <fullName evidence="3">C2H2-type domain-containing protein</fullName>
    </recommendedName>
</protein>
<evidence type="ECO:0000259" key="3">
    <source>
        <dbReference type="PROSITE" id="PS50157"/>
    </source>
</evidence>
<dbReference type="EMBL" id="KN882062">
    <property type="protein sequence ID" value="KIY45063.1"/>
    <property type="molecule type" value="Genomic_DNA"/>
</dbReference>
<keyword evidence="1" id="KW-0479">Metal-binding</keyword>
<name>A0A0D7A2N3_9AGAR</name>
<feature type="region of interest" description="Disordered" evidence="2">
    <location>
        <begin position="59"/>
        <end position="80"/>
    </location>
</feature>
<keyword evidence="1" id="KW-0863">Zinc-finger</keyword>
<accession>A0A0D7A2N3</accession>
<gene>
    <name evidence="4" type="ORF">FISHEDRAFT_61402</name>
</gene>
<evidence type="ECO:0000313" key="5">
    <source>
        <dbReference type="Proteomes" id="UP000054144"/>
    </source>
</evidence>
<keyword evidence="1" id="KW-0862">Zinc</keyword>
<organism evidence="4 5">
    <name type="scientific">Fistulina hepatica ATCC 64428</name>
    <dbReference type="NCBI Taxonomy" id="1128425"/>
    <lineage>
        <taxon>Eukaryota</taxon>
        <taxon>Fungi</taxon>
        <taxon>Dikarya</taxon>
        <taxon>Basidiomycota</taxon>
        <taxon>Agaricomycotina</taxon>
        <taxon>Agaricomycetes</taxon>
        <taxon>Agaricomycetidae</taxon>
        <taxon>Agaricales</taxon>
        <taxon>Fistulinaceae</taxon>
        <taxon>Fistulina</taxon>
    </lineage>
</organism>
<dbReference type="SMART" id="SM00355">
    <property type="entry name" value="ZnF_C2H2"/>
    <property type="match status" value="2"/>
</dbReference>
<feature type="domain" description="C2H2-type" evidence="3">
    <location>
        <begin position="436"/>
        <end position="466"/>
    </location>
</feature>
<proteinExistence type="predicted"/>
<dbReference type="Gene3D" id="3.30.160.60">
    <property type="entry name" value="Classic Zinc Finger"/>
    <property type="match status" value="1"/>
</dbReference>
<evidence type="ECO:0000313" key="4">
    <source>
        <dbReference type="EMBL" id="KIY45063.1"/>
    </source>
</evidence>
<reference evidence="4 5" key="1">
    <citation type="journal article" date="2015" name="Fungal Genet. Biol.">
        <title>Evolution of novel wood decay mechanisms in Agaricales revealed by the genome sequences of Fistulina hepatica and Cylindrobasidium torrendii.</title>
        <authorList>
            <person name="Floudas D."/>
            <person name="Held B.W."/>
            <person name="Riley R."/>
            <person name="Nagy L.G."/>
            <person name="Koehler G."/>
            <person name="Ransdell A.S."/>
            <person name="Younus H."/>
            <person name="Chow J."/>
            <person name="Chiniquy J."/>
            <person name="Lipzen A."/>
            <person name="Tritt A."/>
            <person name="Sun H."/>
            <person name="Haridas S."/>
            <person name="LaButti K."/>
            <person name="Ohm R.A."/>
            <person name="Kues U."/>
            <person name="Blanchette R.A."/>
            <person name="Grigoriev I.V."/>
            <person name="Minto R.E."/>
            <person name="Hibbett D.S."/>
        </authorList>
    </citation>
    <scope>NUCLEOTIDE SEQUENCE [LARGE SCALE GENOMIC DNA]</scope>
    <source>
        <strain evidence="4 5">ATCC 64428</strain>
    </source>
</reference>
<dbReference type="GO" id="GO:0008270">
    <property type="term" value="F:zinc ion binding"/>
    <property type="evidence" value="ECO:0007669"/>
    <property type="project" value="UniProtKB-KW"/>
</dbReference>
<evidence type="ECO:0000256" key="1">
    <source>
        <dbReference type="PROSITE-ProRule" id="PRU00042"/>
    </source>
</evidence>
<keyword evidence="5" id="KW-1185">Reference proteome</keyword>